<dbReference type="Pfam" id="PF12833">
    <property type="entry name" value="HTH_18"/>
    <property type="match status" value="1"/>
</dbReference>
<dbReference type="RefSeq" id="WP_342323786.1">
    <property type="nucleotide sequence ID" value="NZ_CP151800.1"/>
</dbReference>
<evidence type="ECO:0000256" key="2">
    <source>
        <dbReference type="ARBA" id="ARBA00023125"/>
    </source>
</evidence>
<dbReference type="PRINTS" id="PR00032">
    <property type="entry name" value="HTHARAC"/>
</dbReference>
<dbReference type="InterPro" id="IPR018062">
    <property type="entry name" value="HTH_AraC-typ_CS"/>
</dbReference>
<dbReference type="InterPro" id="IPR020449">
    <property type="entry name" value="Tscrpt_reg_AraC-type_HTH"/>
</dbReference>
<dbReference type="SUPFAM" id="SSF51182">
    <property type="entry name" value="RmlC-like cupins"/>
    <property type="match status" value="1"/>
</dbReference>
<keyword evidence="3" id="KW-0804">Transcription</keyword>
<dbReference type="PROSITE" id="PS01124">
    <property type="entry name" value="HTH_ARAC_FAMILY_2"/>
    <property type="match status" value="1"/>
</dbReference>
<dbReference type="InterPro" id="IPR011051">
    <property type="entry name" value="RmlC_Cupin_sf"/>
</dbReference>
<keyword evidence="2" id="KW-0238">DNA-binding</keyword>
<dbReference type="Gene3D" id="2.60.120.10">
    <property type="entry name" value="Jelly Rolls"/>
    <property type="match status" value="1"/>
</dbReference>
<evidence type="ECO:0000256" key="3">
    <source>
        <dbReference type="ARBA" id="ARBA00023163"/>
    </source>
</evidence>
<dbReference type="PROSITE" id="PS00041">
    <property type="entry name" value="HTH_ARAC_FAMILY_1"/>
    <property type="match status" value="1"/>
</dbReference>
<organism evidence="5 6">
    <name type="scientific">Kosakonia calanthes</name>
    <dbReference type="NCBI Taxonomy" id="3139408"/>
    <lineage>
        <taxon>Bacteria</taxon>
        <taxon>Pseudomonadati</taxon>
        <taxon>Pseudomonadota</taxon>
        <taxon>Gammaproteobacteria</taxon>
        <taxon>Enterobacterales</taxon>
        <taxon>Enterobacteriaceae</taxon>
        <taxon>Kosakonia</taxon>
    </lineage>
</organism>
<reference evidence="5 6" key="1">
    <citation type="submission" date="2024-04" db="EMBL/GenBank/DDBJ databases">
        <title>Kosakonia calanthae sp. nov., a halophilic bacterium isolated from leaves of Calanthe tiplacata.</title>
        <authorList>
            <person name="Wu P."/>
        </authorList>
    </citation>
    <scope>NUCLEOTIDE SEQUENCE [LARGE SCALE GENOMIC DNA]</scope>
    <source>
        <strain evidence="5 6">BYX6</strain>
    </source>
</reference>
<protein>
    <submittedName>
        <fullName evidence="5">Transcriptional regulator ChbR</fullName>
    </submittedName>
</protein>
<evidence type="ECO:0000259" key="4">
    <source>
        <dbReference type="PROSITE" id="PS01124"/>
    </source>
</evidence>
<dbReference type="InterPro" id="IPR009057">
    <property type="entry name" value="Homeodomain-like_sf"/>
</dbReference>
<sequence>MQPTLNTQGIATAQEQQLFNGNNFHVFIYNKTESASGLHQHDYYEFTLVLTGRYYQVINGKRVLLERGDFVFIPLGSHHQSFYEFGATRILNVGISRQFFEQHYLALLPFCFVASQAYRTQSAFMTYVETVIASLNFRENGLDEFIETVTFYVLNRLRHYREEQVLDDTPQWLKTTVEAMHDKTQFGEHAMENMVRLSAKSQEYLTRATRRFYGKTPMQIINEIRIDFAKKQLEMTNYSVTDIAWESGYSSPSLFIKTFKKMTSFTPNSYRKRLTEITSNDGEPA</sequence>
<gene>
    <name evidence="5" type="primary">chbR</name>
    <name evidence="5" type="ORF">AAEY27_04880</name>
</gene>
<dbReference type="SMART" id="SM00342">
    <property type="entry name" value="HTH_ARAC"/>
    <property type="match status" value="1"/>
</dbReference>
<dbReference type="SUPFAM" id="SSF46689">
    <property type="entry name" value="Homeodomain-like"/>
    <property type="match status" value="1"/>
</dbReference>
<proteinExistence type="predicted"/>
<evidence type="ECO:0000256" key="1">
    <source>
        <dbReference type="ARBA" id="ARBA00023015"/>
    </source>
</evidence>
<keyword evidence="1" id="KW-0805">Transcription regulation</keyword>
<dbReference type="InterPro" id="IPR018060">
    <property type="entry name" value="HTH_AraC"/>
</dbReference>
<dbReference type="Proteomes" id="UP001466893">
    <property type="component" value="Chromosome"/>
</dbReference>
<dbReference type="PANTHER" id="PTHR43280">
    <property type="entry name" value="ARAC-FAMILY TRANSCRIPTIONAL REGULATOR"/>
    <property type="match status" value="1"/>
</dbReference>
<accession>A0ABZ3B7M2</accession>
<dbReference type="Pfam" id="PF07883">
    <property type="entry name" value="Cupin_2"/>
    <property type="match status" value="1"/>
</dbReference>
<dbReference type="NCBIfam" id="NF007633">
    <property type="entry name" value="PRK10296.1"/>
    <property type="match status" value="1"/>
</dbReference>
<name>A0ABZ3B7M2_9ENTR</name>
<feature type="domain" description="HTH araC/xylS-type" evidence="4">
    <location>
        <begin position="174"/>
        <end position="273"/>
    </location>
</feature>
<dbReference type="PANTHER" id="PTHR43280:SF12">
    <property type="entry name" value="HTH-TYPE TRANSCRIPTIONAL REGULATOR CHBR"/>
    <property type="match status" value="1"/>
</dbReference>
<dbReference type="EMBL" id="CP151800">
    <property type="protein sequence ID" value="WZV99232.1"/>
    <property type="molecule type" value="Genomic_DNA"/>
</dbReference>
<keyword evidence="6" id="KW-1185">Reference proteome</keyword>
<evidence type="ECO:0000313" key="6">
    <source>
        <dbReference type="Proteomes" id="UP001466893"/>
    </source>
</evidence>
<evidence type="ECO:0000313" key="5">
    <source>
        <dbReference type="EMBL" id="WZV99232.1"/>
    </source>
</evidence>
<dbReference type="Gene3D" id="1.10.10.60">
    <property type="entry name" value="Homeodomain-like"/>
    <property type="match status" value="1"/>
</dbReference>
<dbReference type="InterPro" id="IPR014710">
    <property type="entry name" value="RmlC-like_jellyroll"/>
</dbReference>
<dbReference type="InterPro" id="IPR013096">
    <property type="entry name" value="Cupin_2"/>
</dbReference>